<reference evidence="1" key="1">
    <citation type="submission" date="2020-04" db="EMBL/GenBank/DDBJ databases">
        <authorList>
            <person name="Chiriac C."/>
            <person name="Salcher M."/>
            <person name="Ghai R."/>
            <person name="Kavagutti S V."/>
        </authorList>
    </citation>
    <scope>NUCLEOTIDE SEQUENCE</scope>
</reference>
<gene>
    <name evidence="1" type="ORF">UFOVP724_74</name>
</gene>
<accession>A0A6J5NMZ4</accession>
<dbReference type="Gene3D" id="3.40.140.10">
    <property type="entry name" value="Cytidine Deaminase, domain 2"/>
    <property type="match status" value="1"/>
</dbReference>
<organism evidence="1">
    <name type="scientific">uncultured Caudovirales phage</name>
    <dbReference type="NCBI Taxonomy" id="2100421"/>
    <lineage>
        <taxon>Viruses</taxon>
        <taxon>Duplodnaviria</taxon>
        <taxon>Heunggongvirae</taxon>
        <taxon>Uroviricota</taxon>
        <taxon>Caudoviricetes</taxon>
        <taxon>Peduoviridae</taxon>
        <taxon>Maltschvirus</taxon>
        <taxon>Maltschvirus maltsch</taxon>
    </lineage>
</organism>
<name>A0A6J5NMZ4_9CAUD</name>
<proteinExistence type="predicted"/>
<protein>
    <submittedName>
        <fullName evidence="1">Uncharacterized protein</fullName>
    </submittedName>
</protein>
<dbReference type="EMBL" id="LR796696">
    <property type="protein sequence ID" value="CAB4160102.1"/>
    <property type="molecule type" value="Genomic_DNA"/>
</dbReference>
<sequence>MKCISDFKIMNASVPKIYMAYTLMQQIQHIVEIAPKEAQWFHLVERDKDGDLIVSEMFIPEQTCSSVEVDTDSKMMINFWNELKEKHGIQEASDKFSKMFVWCHSHHNMSVNPSGQDVTQFNQMIETNRSQNNNRPVIMLIFNKREEYYCRAWDPETNFIYEGLDIEYLTANCTWIDEQAKVKFKEPAPIKIPAYFPKTTSTLPGRSTTTKVTSYYPSGTYSPTSGAYSYQNDYSNLWSESLESTTPATDDGRTLQEDYMFEIFGRGYYSTLKVLTENDIEIFAENSNDLVAENLRWFMYCLVKKDKASFSKPRKEITQKVYVAAIKKFFKDKYKPIFSDCEELISYAMELEDAHLQKNQKAFDEIFDDFYLEQKITSERK</sequence>
<evidence type="ECO:0000313" key="1">
    <source>
        <dbReference type="EMBL" id="CAB4160102.1"/>
    </source>
</evidence>